<dbReference type="EMBL" id="CP036298">
    <property type="protein sequence ID" value="QDV27485.1"/>
    <property type="molecule type" value="Genomic_DNA"/>
</dbReference>
<feature type="transmembrane region" description="Helical" evidence="2">
    <location>
        <begin position="18"/>
        <end position="37"/>
    </location>
</feature>
<feature type="transmembrane region" description="Helical" evidence="2">
    <location>
        <begin position="408"/>
        <end position="429"/>
    </location>
</feature>
<feature type="transmembrane region" description="Helical" evidence="2">
    <location>
        <begin position="49"/>
        <end position="68"/>
    </location>
</feature>
<feature type="transmembrane region" description="Helical" evidence="2">
    <location>
        <begin position="300"/>
        <end position="321"/>
    </location>
</feature>
<dbReference type="OrthoDB" id="234653at2"/>
<proteinExistence type="predicted"/>
<feature type="transmembrane region" description="Helical" evidence="2">
    <location>
        <begin position="143"/>
        <end position="162"/>
    </location>
</feature>
<feature type="transmembrane region" description="Helical" evidence="2">
    <location>
        <begin position="435"/>
        <end position="453"/>
    </location>
</feature>
<evidence type="ECO:0000256" key="1">
    <source>
        <dbReference type="SAM" id="MobiDB-lite"/>
    </source>
</evidence>
<feature type="transmembrane region" description="Helical" evidence="2">
    <location>
        <begin position="203"/>
        <end position="222"/>
    </location>
</feature>
<feature type="transmembrane region" description="Helical" evidence="2">
    <location>
        <begin position="169"/>
        <end position="191"/>
    </location>
</feature>
<keyword evidence="2" id="KW-0812">Transmembrane</keyword>
<keyword evidence="2" id="KW-1133">Transmembrane helix</keyword>
<feature type="transmembrane region" description="Helical" evidence="2">
    <location>
        <begin position="349"/>
        <end position="371"/>
    </location>
</feature>
<evidence type="ECO:0000313" key="3">
    <source>
        <dbReference type="EMBL" id="QDV27485.1"/>
    </source>
</evidence>
<sequence length="802" mass="87933">MNHRIAIGRLWWKELRQLLPLVTMLIGVALFLHGIFLLPHNDAQQSGQLGILLGLPGLFAVGAGALLIGQEKELRTLNWLSSLPVPHRDIIRTKLGVSLLALAAMWCISFLLYVLVNSGDLNGLRQGLLQQSVSGALALDTPYIFWPLHTLFLLLAGVALAWRFQSPFIALLALLPMAILPLVVARVLTMIFTQDVTPSNDLLQTRLLAISQIVGCGALLWWGRKNALRALGPQVSKVRAVRGQTGALRSAILGTPQAPFPALLWQAFHQNKTVLLGCLGMLLAAAMLGSLVATEVLSPGWVVLGVLLGFLAVSWLGVSALQSDRLHQRIRFLADRGVSPTAAWLSRQLIPASVALSCSIVGALAFSLVFQPASQSSMIWLATGALFLITLLVYITSQWVGQIFSSPIVSAIAGPAISVGTAAYASFAIGNLGAPLWLVFLSSLFPLLATALLMQRWMDGQFDRVYWGGHALTLIAYLLLPSIPLLVTLATYPTMSSQAQQELDAAANEWANFRTAAPTQELVLITDGEKRERELGAEDHADNTPPASFAEQARRTANDLRNQLSSSTSPVRSTFRVQDFLSSQWQLTRARLADDSSNTSQADLQAHYLQVLDLAVQIVGRLRVSPRILEQDMADQLEIAMLDELNGAQSLDWIAGSPVYDDAVRLLADGATRNTARRRAVALSWKRFMTPLEENQIRNEIGGHSISHPVSSNFVTLTKHRRNTGRWVAVLWQYASNTTGNTQELRKQLANLQQFPPEIYGVGPQGKYHRADGLEFYLQEHRVVPGSQWHANWERQAAELSQ</sequence>
<dbReference type="Proteomes" id="UP000318017">
    <property type="component" value="Chromosome"/>
</dbReference>
<dbReference type="RefSeq" id="WP_145084954.1">
    <property type="nucleotide sequence ID" value="NZ_CP036298.1"/>
</dbReference>
<dbReference type="KEGG" id="ahel:Q31a_58740"/>
<keyword evidence="2" id="KW-0472">Membrane</keyword>
<feature type="transmembrane region" description="Helical" evidence="2">
    <location>
        <begin position="377"/>
        <end position="396"/>
    </location>
</feature>
<feature type="region of interest" description="Disordered" evidence="1">
    <location>
        <begin position="536"/>
        <end position="568"/>
    </location>
</feature>
<feature type="compositionally biased region" description="Polar residues" evidence="1">
    <location>
        <begin position="559"/>
        <end position="568"/>
    </location>
</feature>
<reference evidence="3 4" key="1">
    <citation type="submission" date="2019-02" db="EMBL/GenBank/DDBJ databases">
        <title>Deep-cultivation of Planctomycetes and their phenomic and genomic characterization uncovers novel biology.</title>
        <authorList>
            <person name="Wiegand S."/>
            <person name="Jogler M."/>
            <person name="Boedeker C."/>
            <person name="Pinto D."/>
            <person name="Vollmers J."/>
            <person name="Rivas-Marin E."/>
            <person name="Kohn T."/>
            <person name="Peeters S.H."/>
            <person name="Heuer A."/>
            <person name="Rast P."/>
            <person name="Oberbeckmann S."/>
            <person name="Bunk B."/>
            <person name="Jeske O."/>
            <person name="Meyerdierks A."/>
            <person name="Storesund J.E."/>
            <person name="Kallscheuer N."/>
            <person name="Luecker S."/>
            <person name="Lage O.M."/>
            <person name="Pohl T."/>
            <person name="Merkel B.J."/>
            <person name="Hornburger P."/>
            <person name="Mueller R.-W."/>
            <person name="Bruemmer F."/>
            <person name="Labrenz M."/>
            <person name="Spormann A.M."/>
            <person name="Op den Camp H."/>
            <person name="Overmann J."/>
            <person name="Amann R."/>
            <person name="Jetten M.S.M."/>
            <person name="Mascher T."/>
            <person name="Medema M.H."/>
            <person name="Devos D.P."/>
            <person name="Kaster A.-K."/>
            <person name="Ovreas L."/>
            <person name="Rohde M."/>
            <person name="Galperin M.Y."/>
            <person name="Jogler C."/>
        </authorList>
    </citation>
    <scope>NUCLEOTIDE SEQUENCE [LARGE SCALE GENOMIC DNA]</scope>
    <source>
        <strain evidence="3 4">Q31a</strain>
    </source>
</reference>
<feature type="transmembrane region" description="Helical" evidence="2">
    <location>
        <begin position="95"/>
        <end position="116"/>
    </location>
</feature>
<accession>A0A518GFW2</accession>
<evidence type="ECO:0000256" key="2">
    <source>
        <dbReference type="SAM" id="Phobius"/>
    </source>
</evidence>
<evidence type="ECO:0000313" key="4">
    <source>
        <dbReference type="Proteomes" id="UP000318017"/>
    </source>
</evidence>
<protein>
    <submittedName>
        <fullName evidence="3">ABC-2 family transporter protein</fullName>
    </submittedName>
</protein>
<keyword evidence="4" id="KW-1185">Reference proteome</keyword>
<name>A0A518GFW2_9BACT</name>
<dbReference type="AlphaFoldDB" id="A0A518GFW2"/>
<gene>
    <name evidence="3" type="ORF">Q31a_58740</name>
</gene>
<feature type="transmembrane region" description="Helical" evidence="2">
    <location>
        <begin position="274"/>
        <end position="294"/>
    </location>
</feature>
<feature type="transmembrane region" description="Helical" evidence="2">
    <location>
        <begin position="465"/>
        <end position="492"/>
    </location>
</feature>
<organism evidence="3 4">
    <name type="scientific">Aureliella helgolandensis</name>
    <dbReference type="NCBI Taxonomy" id="2527968"/>
    <lineage>
        <taxon>Bacteria</taxon>
        <taxon>Pseudomonadati</taxon>
        <taxon>Planctomycetota</taxon>
        <taxon>Planctomycetia</taxon>
        <taxon>Pirellulales</taxon>
        <taxon>Pirellulaceae</taxon>
        <taxon>Aureliella</taxon>
    </lineage>
</organism>